<feature type="site" description="Participates in a stacking interaction with the thymidine ring of dTDP-4-oxo-6-deoxyglucose" evidence="3">
    <location>
        <position position="138"/>
    </location>
</feature>
<dbReference type="GO" id="GO:0005829">
    <property type="term" value="C:cytosol"/>
    <property type="evidence" value="ECO:0007669"/>
    <property type="project" value="TreeGrafter"/>
</dbReference>
<dbReference type="EMBL" id="LT629711">
    <property type="protein sequence ID" value="SDO65008.1"/>
    <property type="molecule type" value="Genomic_DNA"/>
</dbReference>
<dbReference type="GO" id="GO:0019305">
    <property type="term" value="P:dTDP-rhamnose biosynthetic process"/>
    <property type="evidence" value="ECO:0007669"/>
    <property type="project" value="TreeGrafter"/>
</dbReference>
<dbReference type="OrthoDB" id="9800680at2"/>
<dbReference type="InterPro" id="IPR014710">
    <property type="entry name" value="RmlC-like_jellyroll"/>
</dbReference>
<protein>
    <submittedName>
        <fullName evidence="4">dTDP-4-dehydrorhamnose 3,5-epimerase</fullName>
    </submittedName>
</protein>
<organism evidence="4 5">
    <name type="scientific">Pedococcus dokdonensis</name>
    <dbReference type="NCBI Taxonomy" id="443156"/>
    <lineage>
        <taxon>Bacteria</taxon>
        <taxon>Bacillati</taxon>
        <taxon>Actinomycetota</taxon>
        <taxon>Actinomycetes</taxon>
        <taxon>Micrococcales</taxon>
        <taxon>Intrasporangiaceae</taxon>
        <taxon>Pedococcus</taxon>
    </lineage>
</organism>
<dbReference type="RefSeq" id="WP_091780385.1">
    <property type="nucleotide sequence ID" value="NZ_LT629711.1"/>
</dbReference>
<feature type="active site" description="Proton donor" evidence="2">
    <location>
        <position position="132"/>
    </location>
</feature>
<dbReference type="GO" id="GO:0008830">
    <property type="term" value="F:dTDP-4-dehydrorhamnose 3,5-epimerase activity"/>
    <property type="evidence" value="ECO:0007669"/>
    <property type="project" value="InterPro"/>
</dbReference>
<dbReference type="PANTHER" id="PTHR21047">
    <property type="entry name" value="DTDP-6-DEOXY-D-GLUCOSE-3,5 EPIMERASE"/>
    <property type="match status" value="1"/>
</dbReference>
<keyword evidence="5" id="KW-1185">Reference proteome</keyword>
<gene>
    <name evidence="4" type="ORF">SAMN04489867_0236</name>
</gene>
<dbReference type="STRING" id="443156.SAMN04489867_0236"/>
<dbReference type="PANTHER" id="PTHR21047:SF2">
    <property type="entry name" value="THYMIDINE DIPHOSPHO-4-KETO-RHAMNOSE 3,5-EPIMERASE"/>
    <property type="match status" value="1"/>
</dbReference>
<evidence type="ECO:0000256" key="3">
    <source>
        <dbReference type="PIRSR" id="PIRSR600888-3"/>
    </source>
</evidence>
<accession>A0A1H0L9Y9</accession>
<evidence type="ECO:0000256" key="2">
    <source>
        <dbReference type="PIRSR" id="PIRSR600888-1"/>
    </source>
</evidence>
<comment type="similarity">
    <text evidence="1">Belongs to the dTDP-4-dehydrorhamnose 3,5-epimerase family.</text>
</comment>
<dbReference type="InterPro" id="IPR000888">
    <property type="entry name" value="RmlC-like"/>
</dbReference>
<reference evidence="5" key="1">
    <citation type="submission" date="2016-10" db="EMBL/GenBank/DDBJ databases">
        <authorList>
            <person name="Varghese N."/>
            <person name="Submissions S."/>
        </authorList>
    </citation>
    <scope>NUCLEOTIDE SEQUENCE [LARGE SCALE GENOMIC DNA]</scope>
    <source>
        <strain evidence="5">DSM 22329</strain>
    </source>
</reference>
<dbReference type="CDD" id="cd00438">
    <property type="entry name" value="cupin_RmlC"/>
    <property type="match status" value="1"/>
</dbReference>
<feature type="active site" description="Proton acceptor" evidence="2">
    <location>
        <position position="62"/>
    </location>
</feature>
<dbReference type="AlphaFoldDB" id="A0A1H0L9Y9"/>
<proteinExistence type="inferred from homology"/>
<dbReference type="InterPro" id="IPR011051">
    <property type="entry name" value="RmlC_Cupin_sf"/>
</dbReference>
<dbReference type="Gene3D" id="2.60.120.10">
    <property type="entry name" value="Jelly Rolls"/>
    <property type="match status" value="1"/>
</dbReference>
<dbReference type="Pfam" id="PF00908">
    <property type="entry name" value="dTDP_sugar_isom"/>
    <property type="match status" value="1"/>
</dbReference>
<name>A0A1H0L9Y9_9MICO</name>
<sequence>MQVRPLPVEGAFEITPRQFPDDRGVFLESFRGDLLAEHLGHRPDIVQTNVSVSSRGTVRGTHFADVPPSQAKYVTALSGSLIDFIVDIRVGSPTFGEWTSVLLDTVDRRGVYLSEGLGHAFVALEDDTTAMYLCTAAYNPSGEHGIHPLDPEVGLVLPHGLEPLLSPKDAAAPSLTEAREQGLLPTYAACQALARQLRERSGDQRAPDRA</sequence>
<dbReference type="Proteomes" id="UP000199077">
    <property type="component" value="Chromosome I"/>
</dbReference>
<evidence type="ECO:0000313" key="4">
    <source>
        <dbReference type="EMBL" id="SDO65008.1"/>
    </source>
</evidence>
<dbReference type="GO" id="GO:0000271">
    <property type="term" value="P:polysaccharide biosynthetic process"/>
    <property type="evidence" value="ECO:0007669"/>
    <property type="project" value="TreeGrafter"/>
</dbReference>
<dbReference type="SUPFAM" id="SSF51182">
    <property type="entry name" value="RmlC-like cupins"/>
    <property type="match status" value="1"/>
</dbReference>
<evidence type="ECO:0000313" key="5">
    <source>
        <dbReference type="Proteomes" id="UP000199077"/>
    </source>
</evidence>
<evidence type="ECO:0000256" key="1">
    <source>
        <dbReference type="ARBA" id="ARBA00010154"/>
    </source>
</evidence>